<dbReference type="InterPro" id="IPR000873">
    <property type="entry name" value="AMP-dep_synth/lig_dom"/>
</dbReference>
<dbReference type="PANTHER" id="PTHR43767">
    <property type="entry name" value="LONG-CHAIN-FATTY-ACID--COA LIGASE"/>
    <property type="match status" value="1"/>
</dbReference>
<accession>A0A1B9QVL9</accession>
<dbReference type="Pfam" id="PF00501">
    <property type="entry name" value="AMP-binding"/>
    <property type="match status" value="1"/>
</dbReference>
<reference evidence="4" key="1">
    <citation type="submission" date="2016-06" db="EMBL/GenBank/DDBJ databases">
        <authorList>
            <person name="Hehemann J.-H."/>
            <person name="Arevalo P."/>
            <person name="Datta M.S."/>
            <person name="Polz M.F."/>
        </authorList>
    </citation>
    <scope>NUCLEOTIDE SEQUENCE [LARGE SCALE GENOMIC DNA]</scope>
    <source>
        <strain evidence="4">9CSC122</strain>
    </source>
</reference>
<dbReference type="InterPro" id="IPR020845">
    <property type="entry name" value="AMP-binding_CS"/>
</dbReference>
<keyword evidence="1 3" id="KW-0436">Ligase</keyword>
<sequence>MNTLLKTINKWAKTTPENLAFVGEDNSGQSVRISYIELQEKILKTAKALTAQNIKVLALRSQNSPNWAIVDLAAMHANIVVVPIPTFFSIAQVEHTLHQSGVDALIGDWQAFSDLSQKKFSAVQVNNIVIAGLPLMFRTAPEQVSYLTGTGKITFTSGSTGQPKGVCLSNEHLYQVANSLAQSVRHIARTHLVLLPLSTLLENITGIYVPLLLGGTSYILPGEQTGLTGSSQFDTTMFAKALARVKPDSLVLTPALLLALIQIIQQQPELSASLTFVAVGGARVSSQLINAAHSLHIPAFEGYGLSECGSVVCLNTPSHFKPGTSGKPLPHVQVRIAEDGELLVSGNTALGYLNEAFAQEWLATGDLAQIDDHGYITLSGRKKNLIVTAYGRNISPEWVESEALSFLPSTPLIVTGDTQQALCAVAASYNGISDDLSDGNCDSIKAQIAALNSTLPDYAQIRMLLIIENPQAITHWYTENGKLKRDQIEQSVSQFLSCKTSELTLDGQKVQIIDLPFQQSIAS</sequence>
<dbReference type="GO" id="GO:0016874">
    <property type="term" value="F:ligase activity"/>
    <property type="evidence" value="ECO:0007669"/>
    <property type="project" value="UniProtKB-KW"/>
</dbReference>
<dbReference type="InterPro" id="IPR050237">
    <property type="entry name" value="ATP-dep_AMP-bd_enzyme"/>
</dbReference>
<dbReference type="RefSeq" id="WP_065577295.1">
    <property type="nucleotide sequence ID" value="NZ_JBNGCH010000840.1"/>
</dbReference>
<dbReference type="Gene3D" id="3.40.50.12780">
    <property type="entry name" value="N-terminal domain of ligase-like"/>
    <property type="match status" value="1"/>
</dbReference>
<evidence type="ECO:0000259" key="2">
    <source>
        <dbReference type="Pfam" id="PF00501"/>
    </source>
</evidence>
<protein>
    <submittedName>
        <fullName evidence="3">Long-chain fatty acid--CoA ligase</fullName>
    </submittedName>
</protein>
<dbReference type="PANTHER" id="PTHR43767:SF8">
    <property type="entry name" value="LONG-CHAIN-FATTY-ACID--COA LIGASE"/>
    <property type="match status" value="1"/>
</dbReference>
<evidence type="ECO:0000256" key="1">
    <source>
        <dbReference type="ARBA" id="ARBA00022598"/>
    </source>
</evidence>
<dbReference type="PROSITE" id="PS00455">
    <property type="entry name" value="AMP_BINDING"/>
    <property type="match status" value="1"/>
</dbReference>
<dbReference type="InterPro" id="IPR042099">
    <property type="entry name" value="ANL_N_sf"/>
</dbReference>
<dbReference type="SUPFAM" id="SSF56801">
    <property type="entry name" value="Acetyl-CoA synthetase-like"/>
    <property type="match status" value="1"/>
</dbReference>
<dbReference type="AlphaFoldDB" id="A0A1B9QVL9"/>
<proteinExistence type="predicted"/>
<feature type="domain" description="AMP-dependent synthetase/ligase" evidence="2">
    <location>
        <begin position="10"/>
        <end position="347"/>
    </location>
</feature>
<dbReference type="Proteomes" id="UP000093173">
    <property type="component" value="Unassembled WGS sequence"/>
</dbReference>
<evidence type="ECO:0000313" key="3">
    <source>
        <dbReference type="EMBL" id="OCH73097.1"/>
    </source>
</evidence>
<organism evidence="3 4">
    <name type="scientific">Vibrio genomosp. F10</name>
    <dbReference type="NCBI Taxonomy" id="723171"/>
    <lineage>
        <taxon>Bacteria</taxon>
        <taxon>Pseudomonadati</taxon>
        <taxon>Pseudomonadota</taxon>
        <taxon>Gammaproteobacteria</taxon>
        <taxon>Vibrionales</taxon>
        <taxon>Vibrionaceae</taxon>
        <taxon>Vibrio</taxon>
    </lineage>
</organism>
<evidence type="ECO:0000313" key="4">
    <source>
        <dbReference type="Proteomes" id="UP000093173"/>
    </source>
</evidence>
<dbReference type="EMBL" id="MAJZ01000840">
    <property type="protein sequence ID" value="OCH73097.1"/>
    <property type="molecule type" value="Genomic_DNA"/>
</dbReference>
<gene>
    <name evidence="3" type="ORF">A6E14_02965</name>
</gene>
<keyword evidence="4" id="KW-1185">Reference proteome</keyword>
<comment type="caution">
    <text evidence="3">The sequence shown here is derived from an EMBL/GenBank/DDBJ whole genome shotgun (WGS) entry which is preliminary data.</text>
</comment>
<name>A0A1B9QVL9_9VIBR</name>